<evidence type="ECO:0000313" key="3">
    <source>
        <dbReference type="EMBL" id="TMQ72501.1"/>
    </source>
</evidence>
<dbReference type="PROSITE" id="PS50005">
    <property type="entry name" value="TPR"/>
    <property type="match status" value="1"/>
</dbReference>
<proteinExistence type="predicted"/>
<feature type="transmembrane region" description="Helical" evidence="2">
    <location>
        <begin position="147"/>
        <end position="166"/>
    </location>
</feature>
<feature type="transmembrane region" description="Helical" evidence="2">
    <location>
        <begin position="44"/>
        <end position="65"/>
    </location>
</feature>
<keyword evidence="1" id="KW-0802">TPR repeat</keyword>
<keyword evidence="2" id="KW-0812">Transmembrane</keyword>
<dbReference type="SUPFAM" id="SSF48452">
    <property type="entry name" value="TPR-like"/>
    <property type="match status" value="1"/>
</dbReference>
<gene>
    <name evidence="3" type="ORF">E6K80_02650</name>
</gene>
<dbReference type="InterPro" id="IPR019734">
    <property type="entry name" value="TPR_rpt"/>
</dbReference>
<dbReference type="Gene3D" id="1.25.40.10">
    <property type="entry name" value="Tetratricopeptide repeat domain"/>
    <property type="match status" value="1"/>
</dbReference>
<evidence type="ECO:0000256" key="2">
    <source>
        <dbReference type="SAM" id="Phobius"/>
    </source>
</evidence>
<protein>
    <submittedName>
        <fullName evidence="3">Uncharacterized protein</fullName>
    </submittedName>
</protein>
<dbReference type="AlphaFoldDB" id="A0A538U9C4"/>
<feature type="repeat" description="TPR" evidence="1">
    <location>
        <begin position="544"/>
        <end position="577"/>
    </location>
</feature>
<evidence type="ECO:0000256" key="1">
    <source>
        <dbReference type="PROSITE-ProRule" id="PRU00339"/>
    </source>
</evidence>
<feature type="transmembrane region" description="Helical" evidence="2">
    <location>
        <begin position="101"/>
        <end position="127"/>
    </location>
</feature>
<keyword evidence="2" id="KW-1133">Transmembrane helix</keyword>
<evidence type="ECO:0000313" key="4">
    <source>
        <dbReference type="Proteomes" id="UP000319836"/>
    </source>
</evidence>
<dbReference type="Proteomes" id="UP000319836">
    <property type="component" value="Unassembled WGS sequence"/>
</dbReference>
<dbReference type="InterPro" id="IPR011990">
    <property type="entry name" value="TPR-like_helical_dom_sf"/>
</dbReference>
<feature type="transmembrane region" description="Helical" evidence="2">
    <location>
        <begin position="227"/>
        <end position="252"/>
    </location>
</feature>
<sequence>MREVLPSWLFRALLWPFWSIGGVTGLFVWRWATTLLAFGLAWLIARRMGARGLLPLLVLALCALIYRQRSMVRPETMVVVLLATELWILETRRQGGPDRAPWVIAIACVWANAHLSYYLGLVVLAIFWLDERLTGESRGARLGLGRVLLASIGVSFLNPFGWRALWQPFEYFLFWRHEPIFQIVSELQPVTWSANAENGLPLLIAGWPLLLLWRAGRRRLDRVEIALAAWFTALVCFGQRFLGFYAVIAAAYVARDLAELAGAMRWPARWPLWARAAAVSVACLTLGIPEWSSPDLPLGVRLRPLWYPERACDFMMEHGVRGRGFNPFDLAGYQLYRFWPERDRLPFMDIHQTGTRADRDAYAYLYSYPRAWSVLDGRHHFDYALLARHQIKGNAGLDALDADSSFALVFVDDVAALFVRRQGPLAAVAETFRYRLLPAGSARVAALQTLCTSDSAACNRLVAELERATRESPRNSQTRSLLASVALLRGDLAQARDQLTLALAANPLTPRAHDRLGIIRLRQGNPRAALIEFRAERRLNGPLPGLDFRMGQAYRRLGDRDAAARAFRRELERDAGNREAADSLAAVERG</sequence>
<name>A0A538U9C4_UNCEI</name>
<organism evidence="3 4">
    <name type="scientific">Eiseniibacteriota bacterium</name>
    <dbReference type="NCBI Taxonomy" id="2212470"/>
    <lineage>
        <taxon>Bacteria</taxon>
        <taxon>Candidatus Eiseniibacteriota</taxon>
    </lineage>
</organism>
<reference evidence="3 4" key="1">
    <citation type="journal article" date="2019" name="Nat. Microbiol.">
        <title>Mediterranean grassland soil C-N compound turnover is dependent on rainfall and depth, and is mediated by genomically divergent microorganisms.</title>
        <authorList>
            <person name="Diamond S."/>
            <person name="Andeer P.F."/>
            <person name="Li Z."/>
            <person name="Crits-Christoph A."/>
            <person name="Burstein D."/>
            <person name="Anantharaman K."/>
            <person name="Lane K.R."/>
            <person name="Thomas B.C."/>
            <person name="Pan C."/>
            <person name="Northen T.R."/>
            <person name="Banfield J.F."/>
        </authorList>
    </citation>
    <scope>NUCLEOTIDE SEQUENCE [LARGE SCALE GENOMIC DNA]</scope>
    <source>
        <strain evidence="3">WS_10</strain>
    </source>
</reference>
<accession>A0A538U9C4</accession>
<feature type="transmembrane region" description="Helical" evidence="2">
    <location>
        <begin position="12"/>
        <end position="32"/>
    </location>
</feature>
<keyword evidence="2" id="KW-0472">Membrane</keyword>
<comment type="caution">
    <text evidence="3">The sequence shown here is derived from an EMBL/GenBank/DDBJ whole genome shotgun (WGS) entry which is preliminary data.</text>
</comment>
<dbReference type="EMBL" id="VBPA01000056">
    <property type="protein sequence ID" value="TMQ72501.1"/>
    <property type="molecule type" value="Genomic_DNA"/>
</dbReference>